<dbReference type="InterPro" id="IPR003582">
    <property type="entry name" value="ShKT_dom"/>
</dbReference>
<dbReference type="PANTHER" id="PTHR46219:SF5">
    <property type="entry name" value="SHKT DOMAIN-CONTAINING PROTEIN"/>
    <property type="match status" value="1"/>
</dbReference>
<evidence type="ECO:0000259" key="3">
    <source>
        <dbReference type="PROSITE" id="PS51670"/>
    </source>
</evidence>
<evidence type="ECO:0000256" key="1">
    <source>
        <dbReference type="PROSITE-ProRule" id="PRU01005"/>
    </source>
</evidence>
<comment type="caution">
    <text evidence="4">The sequence shown here is derived from an EMBL/GenBank/DDBJ whole genome shotgun (WGS) entry which is preliminary data.</text>
</comment>
<feature type="domain" description="ShKT" evidence="3">
    <location>
        <begin position="338"/>
        <end position="377"/>
    </location>
</feature>
<dbReference type="PANTHER" id="PTHR46219">
    <property type="entry name" value="PROTEIN CBG11138"/>
    <property type="match status" value="1"/>
</dbReference>
<dbReference type="EMBL" id="CAJFDH010000004">
    <property type="protein sequence ID" value="CAD5220965.1"/>
    <property type="molecule type" value="Genomic_DNA"/>
</dbReference>
<gene>
    <name evidence="4" type="ORF">BOKJ2_LOCUS9208</name>
</gene>
<evidence type="ECO:0000313" key="5">
    <source>
        <dbReference type="Proteomes" id="UP000614601"/>
    </source>
</evidence>
<dbReference type="PROSITE" id="PS51670">
    <property type="entry name" value="SHKT"/>
    <property type="match status" value="1"/>
</dbReference>
<dbReference type="SMART" id="SM00254">
    <property type="entry name" value="ShKT"/>
    <property type="match status" value="2"/>
</dbReference>
<name>A0A811KYN4_9BILA</name>
<evidence type="ECO:0000313" key="4">
    <source>
        <dbReference type="EMBL" id="CAD5220965.1"/>
    </source>
</evidence>
<feature type="compositionally biased region" description="Basic residues" evidence="2">
    <location>
        <begin position="319"/>
        <end position="329"/>
    </location>
</feature>
<comment type="caution">
    <text evidence="1">Lacks conserved residue(s) required for the propagation of feature annotation.</text>
</comment>
<dbReference type="AlphaFoldDB" id="A0A811KYN4"/>
<feature type="region of interest" description="Disordered" evidence="2">
    <location>
        <begin position="298"/>
        <end position="329"/>
    </location>
</feature>
<proteinExistence type="predicted"/>
<dbReference type="EMBL" id="CAJFCW020000004">
    <property type="protein sequence ID" value="CAG9114375.1"/>
    <property type="molecule type" value="Genomic_DNA"/>
</dbReference>
<evidence type="ECO:0000256" key="2">
    <source>
        <dbReference type="SAM" id="MobiDB-lite"/>
    </source>
</evidence>
<organism evidence="4 5">
    <name type="scientific">Bursaphelenchus okinawaensis</name>
    <dbReference type="NCBI Taxonomy" id="465554"/>
    <lineage>
        <taxon>Eukaryota</taxon>
        <taxon>Metazoa</taxon>
        <taxon>Ecdysozoa</taxon>
        <taxon>Nematoda</taxon>
        <taxon>Chromadorea</taxon>
        <taxon>Rhabditida</taxon>
        <taxon>Tylenchina</taxon>
        <taxon>Tylenchomorpha</taxon>
        <taxon>Aphelenchoidea</taxon>
        <taxon>Aphelenchoididae</taxon>
        <taxon>Bursaphelenchus</taxon>
    </lineage>
</organism>
<protein>
    <recommendedName>
        <fullName evidence="3">ShKT domain-containing protein</fullName>
    </recommendedName>
</protein>
<keyword evidence="5" id="KW-1185">Reference proteome</keyword>
<reference evidence="4" key="1">
    <citation type="submission" date="2020-09" db="EMBL/GenBank/DDBJ databases">
        <authorList>
            <person name="Kikuchi T."/>
        </authorList>
    </citation>
    <scope>NUCLEOTIDE SEQUENCE</scope>
    <source>
        <strain evidence="4">SH1</strain>
    </source>
</reference>
<dbReference type="Proteomes" id="UP000783686">
    <property type="component" value="Unassembled WGS sequence"/>
</dbReference>
<accession>A0A811KYN4</accession>
<dbReference type="Gene3D" id="1.10.10.1940">
    <property type="match status" value="2"/>
</dbReference>
<dbReference type="Pfam" id="PF01549">
    <property type="entry name" value="ShK"/>
    <property type="match status" value="2"/>
</dbReference>
<sequence length="465" mass="53661">MRANPHCPLVFGSLQVFLVSYAFGYKLIVNHQCITGMQNGFSNRYWTLIIYIILQPLPTTTTPLNFICEPGVDLLGMTFCPQSTRLNKETSLCCKNPEEVYCAPPLELANDGIACPDTHPYDEVKELCCGSGMMLIQKGQSSVKTVTKVDPIAVKAEKVLRPSANINKEYVEHGGRFNKEQERLHNRKIDPLANLNNRKIDHLANLNNRKIDTLANHKRYGTKNSVNINQEYQKIHETRTIDYNINRGRTTDNSPYINTGHSGVGNLPYINKEHKIHGHTIVDSISDEEEVKRSFGRKKKIHGRKTNDSDSAEISWPLSRRKKKRKHRNKVEENGFDCEDFALPGRESDCPYRRNLCHNHVFHSIMKSQCPKSCGYCNKNIDKKETVIYTRVLPEDWSEEIECMDKEKEDGTSECTKNKVKCLTEPFVHFMQQECPVTCGYCKWYMKRRKIPKRVIEELDYDYMT</sequence>
<dbReference type="OrthoDB" id="5855340at2759"/>
<dbReference type="Proteomes" id="UP000614601">
    <property type="component" value="Unassembled WGS sequence"/>
</dbReference>